<name>A0A6C0EM16_9ZZZZ</name>
<evidence type="ECO:0000313" key="1">
    <source>
        <dbReference type="EMBL" id="QHT30087.1"/>
    </source>
</evidence>
<accession>A0A6C0EM16</accession>
<proteinExistence type="predicted"/>
<protein>
    <submittedName>
        <fullName evidence="1">Uncharacterized protein</fullName>
    </submittedName>
</protein>
<dbReference type="EMBL" id="MN738890">
    <property type="protein sequence ID" value="QHT30087.1"/>
    <property type="molecule type" value="Genomic_DNA"/>
</dbReference>
<reference evidence="1" key="1">
    <citation type="journal article" date="2020" name="Nature">
        <title>Giant virus diversity and host interactions through global metagenomics.</title>
        <authorList>
            <person name="Schulz F."/>
            <person name="Roux S."/>
            <person name="Paez-Espino D."/>
            <person name="Jungbluth S."/>
            <person name="Walsh D.A."/>
            <person name="Denef V.J."/>
            <person name="McMahon K.D."/>
            <person name="Konstantinidis K.T."/>
            <person name="Eloe-Fadrosh E.A."/>
            <person name="Kyrpides N.C."/>
            <person name="Woyke T."/>
        </authorList>
    </citation>
    <scope>NUCLEOTIDE SEQUENCE</scope>
    <source>
        <strain evidence="1">GVMAG-M-3300009068-25</strain>
    </source>
</reference>
<sequence length="128" mass="15183">MTHSKSKLLSIFFDQWEAFFDELIRCFPGDVDFPRLKSYLRIGRAVNPKRVVTAVQKHMFPFENLVRSKNADFFLKYPFSEYDGKEDIQYVIQKVKALWFELSPNNQSVVLDYVIILVDLLHRYLAMP</sequence>
<dbReference type="AlphaFoldDB" id="A0A6C0EM16"/>
<organism evidence="1">
    <name type="scientific">viral metagenome</name>
    <dbReference type="NCBI Taxonomy" id="1070528"/>
    <lineage>
        <taxon>unclassified sequences</taxon>
        <taxon>metagenomes</taxon>
        <taxon>organismal metagenomes</taxon>
    </lineage>
</organism>